<sequence>MPRNRKDSTVRSTDKDHPGNTDLTEELKEGRRPLFRDGCKAVLLFLIVPLLLYIPILVTRAMTQVKNGITPFNPFPWFLSDFFMCVIIICLIILAIFFLGPGDAKKAKLCAVIASISVLLIVLFELSANRRFINQLFIDAMSSQQSDNQQTSPDQPLSPDEVKQPATDPATEPSNDATAPNQSDKRSAGQVEHDNILALVKQVAKTVPNFHPTTVRRSIQRLSIDPNTPVPPHARIPIKTLVVAQLLLLVAFPPYFEKSSTDSVLHDVVDVVLRLFVCLLPTITALNGLQIIRVRWIFIPLPLLVFPLLRIDKATQPYRKIEGIISILGAPIIVLYVGVFYLIGAFIADGVLSWSFSVSTFGIIVPILVDMVLLLIEEVWLPILDSVTVEDTCYNVLLCLICTPFIILPFAVIEPLFQIVNGFTPLNPFPWFYFDNLICVIIISLIILSIFYFGPGEVKKAKLCAVIASVSVLLIFLFEMNANARFIDQLSIDAMSSQQSDNQQTSTDQPLSPDEVEQPATDPATEPSNETISSAQSDERSARQIEQDYLLEVAKKISETMPNIELTTIQRFMKQLSVDRNAPLPPRSRIPIKTLVVAEILLLVFIASDFHNHVDSCLSAAAYVVFVLCVCAIPVVIALIGMQLIHVPLWVLLVVGGIGVLSGMFVFGSYRVSVEMHVERRVRPDDSDTSPTKHVRNSVEREPED</sequence>
<gene>
    <name evidence="3" type="ORF">BLNAU_11774</name>
</gene>
<feature type="transmembrane region" description="Helical" evidence="2">
    <location>
        <begin position="620"/>
        <end position="641"/>
    </location>
</feature>
<feature type="transmembrane region" description="Helical" evidence="2">
    <location>
        <begin position="433"/>
        <end position="454"/>
    </location>
</feature>
<feature type="region of interest" description="Disordered" evidence="1">
    <location>
        <begin position="1"/>
        <end position="23"/>
    </location>
</feature>
<evidence type="ECO:0008006" key="5">
    <source>
        <dbReference type="Google" id="ProtNLM"/>
    </source>
</evidence>
<keyword evidence="2" id="KW-0472">Membrane</keyword>
<evidence type="ECO:0000256" key="1">
    <source>
        <dbReference type="SAM" id="MobiDB-lite"/>
    </source>
</evidence>
<comment type="caution">
    <text evidence="3">The sequence shown here is derived from an EMBL/GenBank/DDBJ whole genome shotgun (WGS) entry which is preliminary data.</text>
</comment>
<protein>
    <recommendedName>
        <fullName evidence="5">Transmembrane protein</fullName>
    </recommendedName>
</protein>
<feature type="transmembrane region" description="Helical" evidence="2">
    <location>
        <begin position="354"/>
        <end position="381"/>
    </location>
</feature>
<evidence type="ECO:0000313" key="4">
    <source>
        <dbReference type="Proteomes" id="UP001281761"/>
    </source>
</evidence>
<feature type="transmembrane region" description="Helical" evidence="2">
    <location>
        <begin position="461"/>
        <end position="478"/>
    </location>
</feature>
<reference evidence="3 4" key="1">
    <citation type="journal article" date="2022" name="bioRxiv">
        <title>Genomics of Preaxostyla Flagellates Illuminates Evolutionary Transitions and the Path Towards Mitochondrial Loss.</title>
        <authorList>
            <person name="Novak L.V.F."/>
            <person name="Treitli S.C."/>
            <person name="Pyrih J."/>
            <person name="Halakuc P."/>
            <person name="Pipaliya S.V."/>
            <person name="Vacek V."/>
            <person name="Brzon O."/>
            <person name="Soukal P."/>
            <person name="Eme L."/>
            <person name="Dacks J.B."/>
            <person name="Karnkowska A."/>
            <person name="Elias M."/>
            <person name="Hampl V."/>
        </authorList>
    </citation>
    <scope>NUCLEOTIDE SEQUENCE [LARGE SCALE GENOMIC DNA]</scope>
    <source>
        <strain evidence="3">NAU3</strain>
        <tissue evidence="3">Gut</tissue>
    </source>
</reference>
<feature type="transmembrane region" description="Helical" evidence="2">
    <location>
        <begin position="109"/>
        <end position="128"/>
    </location>
</feature>
<dbReference type="Proteomes" id="UP001281761">
    <property type="component" value="Unassembled WGS sequence"/>
</dbReference>
<feature type="compositionally biased region" description="Low complexity" evidence="1">
    <location>
        <begin position="497"/>
        <end position="509"/>
    </location>
</feature>
<proteinExistence type="predicted"/>
<feature type="transmembrane region" description="Helical" evidence="2">
    <location>
        <begin position="75"/>
        <end position="97"/>
    </location>
</feature>
<name>A0ABQ9XMN0_9EUKA</name>
<feature type="transmembrane region" description="Helical" evidence="2">
    <location>
        <begin position="41"/>
        <end position="63"/>
    </location>
</feature>
<accession>A0ABQ9XMN0</accession>
<feature type="compositionally biased region" description="Polar residues" evidence="1">
    <location>
        <begin position="144"/>
        <end position="155"/>
    </location>
</feature>
<feature type="region of interest" description="Disordered" evidence="1">
    <location>
        <begin position="497"/>
        <end position="541"/>
    </location>
</feature>
<feature type="region of interest" description="Disordered" evidence="1">
    <location>
        <begin position="681"/>
        <end position="705"/>
    </location>
</feature>
<feature type="transmembrane region" description="Helical" evidence="2">
    <location>
        <begin position="590"/>
        <end position="608"/>
    </location>
</feature>
<keyword evidence="2" id="KW-0812">Transmembrane</keyword>
<feature type="transmembrane region" description="Helical" evidence="2">
    <location>
        <begin position="393"/>
        <end position="413"/>
    </location>
</feature>
<feature type="region of interest" description="Disordered" evidence="1">
    <location>
        <begin position="144"/>
        <end position="187"/>
    </location>
</feature>
<evidence type="ECO:0000313" key="3">
    <source>
        <dbReference type="EMBL" id="KAK2953311.1"/>
    </source>
</evidence>
<dbReference type="EMBL" id="JARBJD010000093">
    <property type="protein sequence ID" value="KAK2953311.1"/>
    <property type="molecule type" value="Genomic_DNA"/>
</dbReference>
<feature type="transmembrane region" description="Helical" evidence="2">
    <location>
        <begin position="323"/>
        <end position="348"/>
    </location>
</feature>
<feature type="transmembrane region" description="Helical" evidence="2">
    <location>
        <begin position="647"/>
        <end position="670"/>
    </location>
</feature>
<keyword evidence="4" id="KW-1185">Reference proteome</keyword>
<feature type="transmembrane region" description="Helical" evidence="2">
    <location>
        <begin position="292"/>
        <end position="311"/>
    </location>
</feature>
<keyword evidence="2" id="KW-1133">Transmembrane helix</keyword>
<feature type="compositionally biased region" description="Polar residues" evidence="1">
    <location>
        <begin position="526"/>
        <end position="536"/>
    </location>
</feature>
<feature type="compositionally biased region" description="Polar residues" evidence="1">
    <location>
        <begin position="172"/>
        <end position="182"/>
    </location>
</feature>
<organism evidence="3 4">
    <name type="scientific">Blattamonas nauphoetae</name>
    <dbReference type="NCBI Taxonomy" id="2049346"/>
    <lineage>
        <taxon>Eukaryota</taxon>
        <taxon>Metamonada</taxon>
        <taxon>Preaxostyla</taxon>
        <taxon>Oxymonadida</taxon>
        <taxon>Blattamonas</taxon>
    </lineage>
</organism>
<evidence type="ECO:0000256" key="2">
    <source>
        <dbReference type="SAM" id="Phobius"/>
    </source>
</evidence>